<dbReference type="GO" id="GO:0003700">
    <property type="term" value="F:DNA-binding transcription factor activity"/>
    <property type="evidence" value="ECO:0007669"/>
    <property type="project" value="InterPro"/>
</dbReference>
<dbReference type="HAMAP" id="MF_00945_B">
    <property type="entry name" value="NusA_B"/>
    <property type="match status" value="1"/>
</dbReference>
<proteinExistence type="inferred from homology"/>
<keyword evidence="4" id="KW-0694">RNA-binding</keyword>
<evidence type="ECO:0000259" key="7">
    <source>
        <dbReference type="PROSITE" id="PS50126"/>
    </source>
</evidence>
<organism evidence="8">
    <name type="scientific">hydrocarbon metagenome</name>
    <dbReference type="NCBI Taxonomy" id="938273"/>
    <lineage>
        <taxon>unclassified sequences</taxon>
        <taxon>metagenomes</taxon>
        <taxon>ecological metagenomes</taxon>
    </lineage>
</organism>
<dbReference type="Pfam" id="PF00575">
    <property type="entry name" value="S1"/>
    <property type="match status" value="1"/>
</dbReference>
<dbReference type="SMART" id="SM00316">
    <property type="entry name" value="S1"/>
    <property type="match status" value="1"/>
</dbReference>
<dbReference type="NCBIfam" id="TIGR01953">
    <property type="entry name" value="NusA"/>
    <property type="match status" value="1"/>
</dbReference>
<dbReference type="SMART" id="SM00322">
    <property type="entry name" value="KH"/>
    <property type="match status" value="2"/>
</dbReference>
<dbReference type="Gene3D" id="3.30.1480.10">
    <property type="entry name" value="NusA, N-terminal domain"/>
    <property type="match status" value="1"/>
</dbReference>
<dbReference type="Pfam" id="PF26594">
    <property type="entry name" value="KH_NusA_2nd"/>
    <property type="match status" value="1"/>
</dbReference>
<dbReference type="EMBL" id="LNQE01001043">
    <property type="protein sequence ID" value="KUG21594.1"/>
    <property type="molecule type" value="Genomic_DNA"/>
</dbReference>
<dbReference type="GO" id="GO:0005829">
    <property type="term" value="C:cytosol"/>
    <property type="evidence" value="ECO:0007669"/>
    <property type="project" value="TreeGrafter"/>
</dbReference>
<dbReference type="Pfam" id="PF14520">
    <property type="entry name" value="HHH_5"/>
    <property type="match status" value="1"/>
</dbReference>
<dbReference type="InterPro" id="IPR015946">
    <property type="entry name" value="KH_dom-like_a/b"/>
</dbReference>
<dbReference type="CDD" id="cd04455">
    <property type="entry name" value="S1_NusA"/>
    <property type="match status" value="1"/>
</dbReference>
<dbReference type="AlphaFoldDB" id="A0A0W8FKZ0"/>
<evidence type="ECO:0000256" key="3">
    <source>
        <dbReference type="ARBA" id="ARBA00022814"/>
    </source>
</evidence>
<dbReference type="GO" id="GO:0006281">
    <property type="term" value="P:DNA repair"/>
    <property type="evidence" value="ECO:0007669"/>
    <property type="project" value="InterPro"/>
</dbReference>
<dbReference type="Gene3D" id="1.10.150.20">
    <property type="entry name" value="5' to 3' exonuclease, C-terminal subdomain"/>
    <property type="match status" value="1"/>
</dbReference>
<keyword evidence="5" id="KW-0805">Transcription regulation</keyword>
<protein>
    <submittedName>
        <fullName evidence="8">Transcription termination protein nusa</fullName>
    </submittedName>
</protein>
<keyword evidence="1" id="KW-0806">Transcription termination</keyword>
<dbReference type="PANTHER" id="PTHR22648:SF0">
    <property type="entry name" value="TRANSCRIPTION TERMINATION_ANTITERMINATION PROTEIN NUSA"/>
    <property type="match status" value="1"/>
</dbReference>
<dbReference type="FunFam" id="3.30.300.20:FF:000005">
    <property type="entry name" value="Transcription termination/antitermination protein NusA"/>
    <property type="match status" value="1"/>
</dbReference>
<dbReference type="InterPro" id="IPR003029">
    <property type="entry name" value="S1_domain"/>
</dbReference>
<dbReference type="InterPro" id="IPR010995">
    <property type="entry name" value="DNA_repair_Rad51/TF_NusA_a-hlx"/>
</dbReference>
<dbReference type="SUPFAM" id="SSF47794">
    <property type="entry name" value="Rad51 N-terminal domain-like"/>
    <property type="match status" value="1"/>
</dbReference>
<dbReference type="Gene3D" id="2.40.50.140">
    <property type="entry name" value="Nucleic acid-binding proteins"/>
    <property type="match status" value="1"/>
</dbReference>
<evidence type="ECO:0000256" key="2">
    <source>
        <dbReference type="ARBA" id="ARBA00022490"/>
    </source>
</evidence>
<dbReference type="SUPFAM" id="SSF69705">
    <property type="entry name" value="Transcription factor NusA, N-terminal domain"/>
    <property type="match status" value="1"/>
</dbReference>
<accession>A0A0W8FKZ0</accession>
<dbReference type="InterPro" id="IPR004087">
    <property type="entry name" value="KH_dom"/>
</dbReference>
<dbReference type="Pfam" id="PF13184">
    <property type="entry name" value="KH_NusA_1st"/>
    <property type="match status" value="1"/>
</dbReference>
<keyword evidence="2" id="KW-0963">Cytoplasm</keyword>
<evidence type="ECO:0000256" key="4">
    <source>
        <dbReference type="ARBA" id="ARBA00022884"/>
    </source>
</evidence>
<dbReference type="CDD" id="cd22529">
    <property type="entry name" value="KH-II_NusA_rpt2"/>
    <property type="match status" value="1"/>
</dbReference>
<dbReference type="SUPFAM" id="SSF50249">
    <property type="entry name" value="Nucleic acid-binding proteins"/>
    <property type="match status" value="1"/>
</dbReference>
<dbReference type="GO" id="GO:0003723">
    <property type="term" value="F:RNA binding"/>
    <property type="evidence" value="ECO:0007669"/>
    <property type="project" value="UniProtKB-KW"/>
</dbReference>
<evidence type="ECO:0000313" key="8">
    <source>
        <dbReference type="EMBL" id="KUG21594.1"/>
    </source>
</evidence>
<name>A0A0W8FKZ0_9ZZZZ</name>
<evidence type="ECO:0000256" key="1">
    <source>
        <dbReference type="ARBA" id="ARBA00022472"/>
    </source>
</evidence>
<gene>
    <name evidence="8" type="ORF">ASZ90_008656</name>
</gene>
<dbReference type="CDD" id="cd02134">
    <property type="entry name" value="KH-II_NusA_rpt1"/>
    <property type="match status" value="1"/>
</dbReference>
<comment type="caution">
    <text evidence="8">The sequence shown here is derived from an EMBL/GenBank/DDBJ whole genome shotgun (WGS) entry which is preliminary data.</text>
</comment>
<dbReference type="GO" id="GO:0006353">
    <property type="term" value="P:DNA-templated transcription termination"/>
    <property type="evidence" value="ECO:0007669"/>
    <property type="project" value="UniProtKB-KW"/>
</dbReference>
<dbReference type="PROSITE" id="PS50084">
    <property type="entry name" value="KH_TYPE_1"/>
    <property type="match status" value="1"/>
</dbReference>
<evidence type="ECO:0000256" key="6">
    <source>
        <dbReference type="ARBA" id="ARBA00023163"/>
    </source>
</evidence>
<keyword evidence="6" id="KW-0804">Transcription</keyword>
<dbReference type="InterPro" id="IPR025249">
    <property type="entry name" value="TF_NusA_KH_1st"/>
</dbReference>
<dbReference type="PROSITE" id="PS50126">
    <property type="entry name" value="S1"/>
    <property type="match status" value="1"/>
</dbReference>
<keyword evidence="3" id="KW-0889">Transcription antitermination</keyword>
<dbReference type="InterPro" id="IPR036555">
    <property type="entry name" value="NusA_N_sf"/>
</dbReference>
<dbReference type="InterPro" id="IPR012340">
    <property type="entry name" value="NA-bd_OB-fold"/>
</dbReference>
<dbReference type="Gene3D" id="3.30.300.20">
    <property type="match status" value="2"/>
</dbReference>
<dbReference type="GO" id="GO:0003677">
    <property type="term" value="F:DNA binding"/>
    <property type="evidence" value="ECO:0007669"/>
    <property type="project" value="InterPro"/>
</dbReference>
<sequence>MLPELKRLIEQMGKDKGINKDIITGALEAAMLTAASKKLGQNVDIEAHYNDETGEIEVFQFKTVVDKVVDPENQISKEEAREKLDEGAEPGDSLGMKIETSSFGRIAVQMAKQIIIQRVKDAESDNIYEEYKDRKGELVNGFVQRFEGGNIIVNLGRAEGVVPPTEQIHRETYKRGERIRSYIIEVKKNSKGPQIIMSRTHPAFLKALFEVEVPEISEGLIEIVNVAREPGKRGKISVRSKDKDIDPVGACVGMRGSRVQSVVQELRGEKIDIIPYSEDAAKYVSSALSPAKVSRVFIDDDNRTMTVIVPDDQLSLAIGKNGQNVRLAVKLTGWNIDMKSETMALSNQEEQEGQNELTKITGIGPAIAEKLVGKGIKSIAMLAVAEPEILSSIPGISEKAAQQWIETAGKILIEEAVNSKKDAE</sequence>
<evidence type="ECO:0000256" key="5">
    <source>
        <dbReference type="ARBA" id="ARBA00023015"/>
    </source>
</evidence>
<dbReference type="InterPro" id="IPR058582">
    <property type="entry name" value="KH_NusA_2nd"/>
</dbReference>
<feature type="domain" description="S1 motif" evidence="7">
    <location>
        <begin position="136"/>
        <end position="200"/>
    </location>
</feature>
<dbReference type="Pfam" id="PF08529">
    <property type="entry name" value="NusA_N"/>
    <property type="match status" value="1"/>
</dbReference>
<dbReference type="InterPro" id="IPR009019">
    <property type="entry name" value="KH_sf_prok-type"/>
</dbReference>
<dbReference type="SUPFAM" id="SSF54814">
    <property type="entry name" value="Prokaryotic type KH domain (KH-domain type II)"/>
    <property type="match status" value="2"/>
</dbReference>
<dbReference type="GO" id="GO:0031564">
    <property type="term" value="P:transcription antitermination"/>
    <property type="evidence" value="ECO:0007669"/>
    <property type="project" value="UniProtKB-KW"/>
</dbReference>
<dbReference type="InterPro" id="IPR010213">
    <property type="entry name" value="TF_NusA"/>
</dbReference>
<dbReference type="InterPro" id="IPR013735">
    <property type="entry name" value="TF_NusA_N"/>
</dbReference>
<dbReference type="SMART" id="SM00278">
    <property type="entry name" value="HhH1"/>
    <property type="match status" value="2"/>
</dbReference>
<dbReference type="FunFam" id="3.30.300.20:FF:000002">
    <property type="entry name" value="Transcription termination/antitermination protein NusA"/>
    <property type="match status" value="1"/>
</dbReference>
<dbReference type="InterPro" id="IPR003583">
    <property type="entry name" value="Hlx-hairpin-Hlx_DNA-bd_motif"/>
</dbReference>
<dbReference type="InterPro" id="IPR030842">
    <property type="entry name" value="TF_NusA_bacterial"/>
</dbReference>
<reference evidence="8" key="1">
    <citation type="journal article" date="2015" name="Proc. Natl. Acad. Sci. U.S.A.">
        <title>Networks of energetic and metabolic interactions define dynamics in microbial communities.</title>
        <authorList>
            <person name="Embree M."/>
            <person name="Liu J.K."/>
            <person name="Al-Bassam M.M."/>
            <person name="Zengler K."/>
        </authorList>
    </citation>
    <scope>NUCLEOTIDE SEQUENCE</scope>
</reference>
<dbReference type="FunFam" id="2.40.50.140:FF:000058">
    <property type="entry name" value="Transcription termination/antitermination protein NusA"/>
    <property type="match status" value="1"/>
</dbReference>
<dbReference type="PANTHER" id="PTHR22648">
    <property type="entry name" value="TRANSCRIPTION TERMINATION FACTOR NUSA"/>
    <property type="match status" value="1"/>
</dbReference>
<dbReference type="GO" id="GO:0000166">
    <property type="term" value="F:nucleotide binding"/>
    <property type="evidence" value="ECO:0007669"/>
    <property type="project" value="InterPro"/>
</dbReference>